<dbReference type="Gene3D" id="3.30.70.1070">
    <property type="entry name" value="Sporulation related repeat"/>
    <property type="match status" value="1"/>
</dbReference>
<dbReference type="InterPro" id="IPR036680">
    <property type="entry name" value="SPOR-like_sf"/>
</dbReference>
<evidence type="ECO:0000259" key="2">
    <source>
        <dbReference type="PROSITE" id="PS51724"/>
    </source>
</evidence>
<dbReference type="Pfam" id="PF05036">
    <property type="entry name" value="SPOR"/>
    <property type="match status" value="1"/>
</dbReference>
<dbReference type="Proteomes" id="UP000440694">
    <property type="component" value="Unassembled WGS sequence"/>
</dbReference>
<proteinExistence type="predicted"/>
<name>A0A6I3KIG7_9HYPH</name>
<dbReference type="InterPro" id="IPR007730">
    <property type="entry name" value="SPOR-like_dom"/>
</dbReference>
<keyword evidence="4" id="KW-1185">Reference proteome</keyword>
<evidence type="ECO:0000313" key="3">
    <source>
        <dbReference type="EMBL" id="MTD93846.1"/>
    </source>
</evidence>
<gene>
    <name evidence="3" type="ORF">GIW81_05800</name>
</gene>
<evidence type="ECO:0000256" key="1">
    <source>
        <dbReference type="SAM" id="MobiDB-lite"/>
    </source>
</evidence>
<organism evidence="3 4">
    <name type="scientific">Hyphomicrobium album</name>
    <dbReference type="NCBI Taxonomy" id="2665159"/>
    <lineage>
        <taxon>Bacteria</taxon>
        <taxon>Pseudomonadati</taxon>
        <taxon>Pseudomonadota</taxon>
        <taxon>Alphaproteobacteria</taxon>
        <taxon>Hyphomicrobiales</taxon>
        <taxon>Hyphomicrobiaceae</taxon>
        <taxon>Hyphomicrobium</taxon>
    </lineage>
</organism>
<dbReference type="SUPFAM" id="SSF48452">
    <property type="entry name" value="TPR-like"/>
    <property type="match status" value="1"/>
</dbReference>
<dbReference type="RefSeq" id="WP_154738348.1">
    <property type="nucleotide sequence ID" value="NZ_WMBQ01000001.1"/>
</dbReference>
<accession>A0A6I3KIG7</accession>
<comment type="caution">
    <text evidence="3">The sequence shown here is derived from an EMBL/GenBank/DDBJ whole genome shotgun (WGS) entry which is preliminary data.</text>
</comment>
<evidence type="ECO:0000313" key="4">
    <source>
        <dbReference type="Proteomes" id="UP000440694"/>
    </source>
</evidence>
<feature type="domain" description="SPOR" evidence="2">
    <location>
        <begin position="340"/>
        <end position="424"/>
    </location>
</feature>
<dbReference type="AlphaFoldDB" id="A0A6I3KIG7"/>
<dbReference type="Gene3D" id="1.25.40.10">
    <property type="entry name" value="Tetratricopeptide repeat domain"/>
    <property type="match status" value="1"/>
</dbReference>
<feature type="region of interest" description="Disordered" evidence="1">
    <location>
        <begin position="184"/>
        <end position="222"/>
    </location>
</feature>
<dbReference type="GO" id="GO:0042834">
    <property type="term" value="F:peptidoglycan binding"/>
    <property type="evidence" value="ECO:0007669"/>
    <property type="project" value="InterPro"/>
</dbReference>
<sequence>MAASLEVHVGRAFRSLATAVLLVAAAPAAGLSAETSVAETILEKAIASYRDGNLEPALGGINAALRGGLSSGPMARALYYRGLVYRKQGSPGHAISDLTRALDYDGLSEQERSDAMEARAAAYQEAGVANQEVVVISPTTGGGGKAPSQPPPQTTAAIVSPPATKPATTNWGGATQVAANAPLPVPTASQPELAARSGTTQLDPPAKRVEKPAPAPAPAKPWVTEAKKPAIAAEKSAPVAKAPTPPKKPAVAAAKAEKPSAPPNPAAIEVTPLAPLPASEMKVTVAAAKAVEAPPPVDPFVTQVVAVMPPPPPAPTVAWVAPASTPATTPMVPAPVTAAPAAPPEIRLLVGAAHSRTEAFALAVRLTSQRGPQLGPRRPQIADTTPPGTSPPLYRLRLGPFADAGQAQSLCRSLNDSGYACAVE</sequence>
<dbReference type="InterPro" id="IPR011990">
    <property type="entry name" value="TPR-like_helical_dom_sf"/>
</dbReference>
<dbReference type="EMBL" id="WMBQ01000001">
    <property type="protein sequence ID" value="MTD93846.1"/>
    <property type="molecule type" value="Genomic_DNA"/>
</dbReference>
<feature type="region of interest" description="Disordered" evidence="1">
    <location>
        <begin position="370"/>
        <end position="391"/>
    </location>
</feature>
<protein>
    <recommendedName>
        <fullName evidence="2">SPOR domain-containing protein</fullName>
    </recommendedName>
</protein>
<feature type="region of interest" description="Disordered" evidence="1">
    <location>
        <begin position="234"/>
        <end position="265"/>
    </location>
</feature>
<dbReference type="PROSITE" id="PS51724">
    <property type="entry name" value="SPOR"/>
    <property type="match status" value="1"/>
</dbReference>
<reference evidence="3 4" key="1">
    <citation type="submission" date="2019-11" db="EMBL/GenBank/DDBJ databases">
        <title>Identification of a novel strain.</title>
        <authorList>
            <person name="Xu Q."/>
            <person name="Wang G."/>
        </authorList>
    </citation>
    <scope>NUCLEOTIDE SEQUENCE [LARGE SCALE GENOMIC DNA]</scope>
    <source>
        <strain evidence="4">xq</strain>
    </source>
</reference>